<dbReference type="STRING" id="157652.A0A371GRG0"/>
<feature type="non-terminal residue" evidence="2">
    <location>
        <position position="84"/>
    </location>
</feature>
<keyword evidence="3" id="KW-1185">Reference proteome</keyword>
<proteinExistence type="predicted"/>
<dbReference type="EMBL" id="QJKJ01004694">
    <property type="protein sequence ID" value="RDX93135.1"/>
    <property type="molecule type" value="Genomic_DNA"/>
</dbReference>
<dbReference type="Proteomes" id="UP000257109">
    <property type="component" value="Unassembled WGS sequence"/>
</dbReference>
<reference evidence="2" key="1">
    <citation type="submission" date="2018-05" db="EMBL/GenBank/DDBJ databases">
        <title>Draft genome of Mucuna pruriens seed.</title>
        <authorList>
            <person name="Nnadi N.E."/>
            <person name="Vos R."/>
            <person name="Hasami M.H."/>
            <person name="Devisetty U.K."/>
            <person name="Aguiy J.C."/>
        </authorList>
    </citation>
    <scope>NUCLEOTIDE SEQUENCE [LARGE SCALE GENOMIC DNA]</scope>
    <source>
        <strain evidence="2">JCA_2017</strain>
    </source>
</reference>
<comment type="caution">
    <text evidence="2">The sequence shown here is derived from an EMBL/GenBank/DDBJ whole genome shotgun (WGS) entry which is preliminary data.</text>
</comment>
<gene>
    <name evidence="2" type="primary">DEK1</name>
    <name evidence="2" type="ORF">CR513_24646</name>
</gene>
<name>A0A371GRG0_MUCPR</name>
<keyword evidence="2" id="KW-0645">Protease</keyword>
<organism evidence="2 3">
    <name type="scientific">Mucuna pruriens</name>
    <name type="common">Velvet bean</name>
    <name type="synonym">Dolichos pruriens</name>
    <dbReference type="NCBI Taxonomy" id="157652"/>
    <lineage>
        <taxon>Eukaryota</taxon>
        <taxon>Viridiplantae</taxon>
        <taxon>Streptophyta</taxon>
        <taxon>Embryophyta</taxon>
        <taxon>Tracheophyta</taxon>
        <taxon>Spermatophyta</taxon>
        <taxon>Magnoliopsida</taxon>
        <taxon>eudicotyledons</taxon>
        <taxon>Gunneridae</taxon>
        <taxon>Pentapetalae</taxon>
        <taxon>rosids</taxon>
        <taxon>fabids</taxon>
        <taxon>Fabales</taxon>
        <taxon>Fabaceae</taxon>
        <taxon>Papilionoideae</taxon>
        <taxon>50 kb inversion clade</taxon>
        <taxon>NPAAA clade</taxon>
        <taxon>indigoferoid/millettioid clade</taxon>
        <taxon>Phaseoleae</taxon>
        <taxon>Mucuna</taxon>
    </lineage>
</organism>
<dbReference type="GO" id="GO:0006508">
    <property type="term" value="P:proteolysis"/>
    <property type="evidence" value="ECO:0007669"/>
    <property type="project" value="UniProtKB-KW"/>
</dbReference>
<accession>A0A371GRG0</accession>
<dbReference type="AlphaFoldDB" id="A0A371GRG0"/>
<evidence type="ECO:0000313" key="3">
    <source>
        <dbReference type="Proteomes" id="UP000257109"/>
    </source>
</evidence>
<keyword evidence="2" id="KW-0378">Hydrolase</keyword>
<feature type="transmembrane region" description="Helical" evidence="1">
    <location>
        <begin position="40"/>
        <end position="60"/>
    </location>
</feature>
<dbReference type="GO" id="GO:0008233">
    <property type="term" value="F:peptidase activity"/>
    <property type="evidence" value="ECO:0007669"/>
    <property type="project" value="UniProtKB-KW"/>
</dbReference>
<protein>
    <submittedName>
        <fullName evidence="2">Calpain-type cysteine protease DEK1</fullName>
    </submittedName>
</protein>
<keyword evidence="1" id="KW-0472">Membrane</keyword>
<evidence type="ECO:0000313" key="2">
    <source>
        <dbReference type="EMBL" id="RDX93135.1"/>
    </source>
</evidence>
<keyword evidence="1" id="KW-0812">Transmembrane</keyword>
<feature type="transmembrane region" description="Helical" evidence="1">
    <location>
        <begin position="5"/>
        <end position="28"/>
    </location>
</feature>
<evidence type="ECO:0000256" key="1">
    <source>
        <dbReference type="SAM" id="Phobius"/>
    </source>
</evidence>
<feature type="non-terminal residue" evidence="2">
    <location>
        <position position="1"/>
    </location>
</feature>
<keyword evidence="1" id="KW-1133">Transmembrane helix</keyword>
<sequence>MDRALLLACVICGILFSVLGLASLFILWTVNWRPWRIYRYLVEILYVSICLFGLGALDYVGKAVMASVCRILHEDDVGNAVMAS</sequence>
<dbReference type="OrthoDB" id="1740521at2759"/>